<feature type="active site" description="Acyl-ester intermediate" evidence="11">
    <location>
        <position position="213"/>
    </location>
</feature>
<evidence type="ECO:0000313" key="14">
    <source>
        <dbReference type="Proteomes" id="UP000278398"/>
    </source>
</evidence>
<dbReference type="EC" id="6.3.5.7" evidence="4 11"/>
<dbReference type="GO" id="GO:0005524">
    <property type="term" value="F:ATP binding"/>
    <property type="evidence" value="ECO:0007669"/>
    <property type="project" value="UniProtKB-KW"/>
</dbReference>
<dbReference type="OrthoDB" id="9811471at2"/>
<dbReference type="Proteomes" id="UP000278398">
    <property type="component" value="Unassembled WGS sequence"/>
</dbReference>
<dbReference type="GO" id="GO:0030956">
    <property type="term" value="C:glutamyl-tRNA(Gln) amidotransferase complex"/>
    <property type="evidence" value="ECO:0007669"/>
    <property type="project" value="InterPro"/>
</dbReference>
<dbReference type="PANTHER" id="PTHR11895:SF151">
    <property type="entry name" value="GLUTAMYL-TRNA(GLN) AMIDOTRANSFERASE SUBUNIT A"/>
    <property type="match status" value="1"/>
</dbReference>
<comment type="similarity">
    <text evidence="2 11">Belongs to the amidase family. GatA subfamily.</text>
</comment>
<feature type="active site" description="Charge relay system" evidence="11">
    <location>
        <position position="189"/>
    </location>
</feature>
<gene>
    <name evidence="11 13" type="primary">gatA</name>
    <name evidence="13" type="ORF">EJC49_09240</name>
</gene>
<dbReference type="InterPro" id="IPR036928">
    <property type="entry name" value="AS_sf"/>
</dbReference>
<evidence type="ECO:0000256" key="10">
    <source>
        <dbReference type="ARBA" id="ARBA00047407"/>
    </source>
</evidence>
<dbReference type="GO" id="GO:0016740">
    <property type="term" value="F:transferase activity"/>
    <property type="evidence" value="ECO:0007669"/>
    <property type="project" value="UniProtKB-KW"/>
</dbReference>
<feature type="domain" description="Amidase" evidence="12">
    <location>
        <begin position="183"/>
        <end position="503"/>
    </location>
</feature>
<dbReference type="InterPro" id="IPR023631">
    <property type="entry name" value="Amidase_dom"/>
</dbReference>
<comment type="catalytic activity">
    <reaction evidence="10 11">
        <text>L-glutamyl-tRNA(Gln) + L-glutamine + ATP + H2O = L-glutaminyl-tRNA(Gln) + L-glutamate + ADP + phosphate + H(+)</text>
        <dbReference type="Rhea" id="RHEA:17521"/>
        <dbReference type="Rhea" id="RHEA-COMP:9681"/>
        <dbReference type="Rhea" id="RHEA-COMP:9684"/>
        <dbReference type="ChEBI" id="CHEBI:15377"/>
        <dbReference type="ChEBI" id="CHEBI:15378"/>
        <dbReference type="ChEBI" id="CHEBI:29985"/>
        <dbReference type="ChEBI" id="CHEBI:30616"/>
        <dbReference type="ChEBI" id="CHEBI:43474"/>
        <dbReference type="ChEBI" id="CHEBI:58359"/>
        <dbReference type="ChEBI" id="CHEBI:78520"/>
        <dbReference type="ChEBI" id="CHEBI:78521"/>
        <dbReference type="ChEBI" id="CHEBI:456216"/>
        <dbReference type="EC" id="6.3.5.7"/>
    </reaction>
</comment>
<dbReference type="GO" id="GO:0050567">
    <property type="term" value="F:glutaminyl-tRNA synthase (glutamine-hydrolyzing) activity"/>
    <property type="evidence" value="ECO:0007669"/>
    <property type="project" value="UniProtKB-UniRule"/>
</dbReference>
<dbReference type="InterPro" id="IPR000120">
    <property type="entry name" value="Amidase"/>
</dbReference>
<comment type="function">
    <text evidence="11">Allows the formation of correctly charged Gln-tRNA(Gln) through the transamidation of misacylated Glu-tRNA(Gln) in organisms which lack glutaminyl-tRNA synthetase. The reaction takes place in the presence of glutamine and ATP through an activated gamma-phospho-Glu-tRNA(Gln).</text>
</comment>
<keyword evidence="7 11" id="KW-0547">Nucleotide-binding</keyword>
<dbReference type="HAMAP" id="MF_00120">
    <property type="entry name" value="GatA"/>
    <property type="match status" value="1"/>
</dbReference>
<dbReference type="Pfam" id="PF01425">
    <property type="entry name" value="Amidase"/>
    <property type="match status" value="2"/>
</dbReference>
<dbReference type="PROSITE" id="PS00571">
    <property type="entry name" value="AMIDASES"/>
    <property type="match status" value="1"/>
</dbReference>
<protein>
    <recommendedName>
        <fullName evidence="5 11">Glutamyl-tRNA(Gln) amidotransferase subunit A</fullName>
        <shortName evidence="11">Glu-ADT subunit A</shortName>
        <ecNumber evidence="4 11">6.3.5.7</ecNumber>
    </recommendedName>
</protein>
<evidence type="ECO:0000256" key="8">
    <source>
        <dbReference type="ARBA" id="ARBA00022840"/>
    </source>
</evidence>
<evidence type="ECO:0000256" key="6">
    <source>
        <dbReference type="ARBA" id="ARBA00022598"/>
    </source>
</evidence>
<name>A0A429YZ95_9HYPH</name>
<evidence type="ECO:0000256" key="4">
    <source>
        <dbReference type="ARBA" id="ARBA00012739"/>
    </source>
</evidence>
<evidence type="ECO:0000256" key="1">
    <source>
        <dbReference type="ARBA" id="ARBA00003871"/>
    </source>
</evidence>
<dbReference type="EMBL" id="RWKW01000033">
    <property type="protein sequence ID" value="RST86648.1"/>
    <property type="molecule type" value="Genomic_DNA"/>
</dbReference>
<feature type="domain" description="Amidase" evidence="12">
    <location>
        <begin position="25"/>
        <end position="149"/>
    </location>
</feature>
<keyword evidence="14" id="KW-1185">Reference proteome</keyword>
<dbReference type="InterPro" id="IPR004412">
    <property type="entry name" value="GatA"/>
</dbReference>
<evidence type="ECO:0000256" key="11">
    <source>
        <dbReference type="HAMAP-Rule" id="MF_00120"/>
    </source>
</evidence>
<evidence type="ECO:0000256" key="5">
    <source>
        <dbReference type="ARBA" id="ARBA00014428"/>
    </source>
</evidence>
<keyword evidence="9 11" id="KW-0648">Protein biosynthesis</keyword>
<dbReference type="PANTHER" id="PTHR11895">
    <property type="entry name" value="TRANSAMIDASE"/>
    <property type="match status" value="1"/>
</dbReference>
<feature type="active site" description="Charge relay system" evidence="11">
    <location>
        <position position="79"/>
    </location>
</feature>
<comment type="subunit">
    <text evidence="3 11">Heterotrimer of A, B and C subunits.</text>
</comment>
<evidence type="ECO:0000256" key="7">
    <source>
        <dbReference type="ARBA" id="ARBA00022741"/>
    </source>
</evidence>
<evidence type="ECO:0000256" key="2">
    <source>
        <dbReference type="ARBA" id="ARBA00008069"/>
    </source>
</evidence>
<dbReference type="AlphaFoldDB" id="A0A429YZ95"/>
<comment type="caution">
    <text evidence="13">The sequence shown here is derived from an EMBL/GenBank/DDBJ whole genome shotgun (WGS) entry which is preliminary data.</text>
</comment>
<reference evidence="13 14" key="1">
    <citation type="submission" date="2018-12" db="EMBL/GenBank/DDBJ databases">
        <title>Mesorhizobium carbonis sp. nov., isolated from coal mine water.</title>
        <authorList>
            <person name="Xin W."/>
            <person name="Xu Z."/>
            <person name="Xiang F."/>
            <person name="Zhang J."/>
            <person name="Xi L."/>
            <person name="Liu J."/>
        </authorList>
    </citation>
    <scope>NUCLEOTIDE SEQUENCE [LARGE SCALE GENOMIC DNA]</scope>
    <source>
        <strain evidence="13 14">B2.3</strain>
    </source>
</reference>
<evidence type="ECO:0000256" key="9">
    <source>
        <dbReference type="ARBA" id="ARBA00022917"/>
    </source>
</evidence>
<evidence type="ECO:0000313" key="13">
    <source>
        <dbReference type="EMBL" id="RST86648.1"/>
    </source>
</evidence>
<proteinExistence type="inferred from homology"/>
<dbReference type="SUPFAM" id="SSF75304">
    <property type="entry name" value="Amidase signature (AS) enzymes"/>
    <property type="match status" value="1"/>
</dbReference>
<evidence type="ECO:0000259" key="12">
    <source>
        <dbReference type="Pfam" id="PF01425"/>
    </source>
</evidence>
<organism evidence="13 14">
    <name type="scientific">Aquibium carbonis</name>
    <dbReference type="NCBI Taxonomy" id="2495581"/>
    <lineage>
        <taxon>Bacteria</taxon>
        <taxon>Pseudomonadati</taxon>
        <taxon>Pseudomonadota</taxon>
        <taxon>Alphaproteobacteria</taxon>
        <taxon>Hyphomicrobiales</taxon>
        <taxon>Phyllobacteriaceae</taxon>
        <taxon>Aquibium</taxon>
    </lineage>
</organism>
<keyword evidence="6 11" id="KW-0436">Ligase</keyword>
<keyword evidence="13" id="KW-0808">Transferase</keyword>
<sequence length="523" mass="55889">MTDLTKLTISQARDQLAGKEITATELTDAYLSAIDAANGALNAYVKVTHDKARAMAAASDAKLSKGEGGALEGIPLGIKDLFGTEGVHTQACSHVLDGFEPRYESTVTANLWADGAVMLGKLNMDEFAMGSSNETSYYGPVRNPWRSSREMIMTGKPVTHAGEGGFAGEGSSVRRERVLDNVDLVPGGSSGGSAAAVSAWLCAGATATDTGGSIRQPAAFTGTVGIKPTYGRCSRWGIVAFASSLDQAGPIARDVRDAAILLRSMASVDRKDTTSVDLPVPDYEAALGRSVRGMKIGIPKEYRVDGMPAEIEALWQQGIDWMRDAGAEIVDISLPHTKYAQPAYYIVAPAEASSNLARYDGVRYGLRVPGKDIAEMYEKTRAAGFGREVKRRIMIGTYVLSAGYYDAYYLKAQKVRTLIKKDFEDVFAAGVDAILTPATPSAAFGIADQDMASDPVKMYLNDIFTVTVNMAGLPGIAVPAGLDGRGLPLGLQLIGKPFEEETLFRTAHVIEQAAGRFEPTKWW</sequence>
<dbReference type="GO" id="GO:0006412">
    <property type="term" value="P:translation"/>
    <property type="evidence" value="ECO:0007669"/>
    <property type="project" value="UniProtKB-UniRule"/>
</dbReference>
<comment type="function">
    <text evidence="1">Hydrolyzes indole-3-acetamide (IAM) into indole-3-acetic acid (IAA).</text>
</comment>
<keyword evidence="8 11" id="KW-0067">ATP-binding</keyword>
<evidence type="ECO:0000256" key="3">
    <source>
        <dbReference type="ARBA" id="ARBA00011123"/>
    </source>
</evidence>
<dbReference type="InterPro" id="IPR020556">
    <property type="entry name" value="Amidase_CS"/>
</dbReference>
<dbReference type="Gene3D" id="3.90.1300.10">
    <property type="entry name" value="Amidase signature (AS) domain"/>
    <property type="match status" value="1"/>
</dbReference>
<accession>A0A429YZ95</accession>
<dbReference type="RefSeq" id="WP_126699538.1">
    <property type="nucleotide sequence ID" value="NZ_RWKW01000033.1"/>
</dbReference>